<evidence type="ECO:0000313" key="14">
    <source>
        <dbReference type="Proteomes" id="UP001642483"/>
    </source>
</evidence>
<dbReference type="CDD" id="cd06223">
    <property type="entry name" value="PRTases_typeI"/>
    <property type="match status" value="1"/>
</dbReference>
<evidence type="ECO:0000256" key="5">
    <source>
        <dbReference type="ARBA" id="ARBA00008391"/>
    </source>
</evidence>
<accession>A0ABP0GZP9</accession>
<evidence type="ECO:0000259" key="12">
    <source>
        <dbReference type="Pfam" id="PF00156"/>
    </source>
</evidence>
<name>A0ABP0GZP9_CLALP</name>
<dbReference type="SUPFAM" id="SSF53271">
    <property type="entry name" value="PRTase-like"/>
    <property type="match status" value="1"/>
</dbReference>
<dbReference type="InterPro" id="IPR050054">
    <property type="entry name" value="UPRTase/APRTase"/>
</dbReference>
<dbReference type="NCBIfam" id="NF002636">
    <property type="entry name" value="PRK02304.1-5"/>
    <property type="match status" value="1"/>
</dbReference>
<dbReference type="HAMAP" id="MF_00004">
    <property type="entry name" value="Aden_phosphoribosyltr"/>
    <property type="match status" value="1"/>
</dbReference>
<keyword evidence="10" id="KW-0808">Transferase</keyword>
<evidence type="ECO:0000256" key="1">
    <source>
        <dbReference type="ARBA" id="ARBA00000868"/>
    </source>
</evidence>
<comment type="similarity">
    <text evidence="5">Belongs to the purine/pyrimidine phosphoribosyltransferase family.</text>
</comment>
<feature type="domain" description="Phosphoribosyltransferase" evidence="12">
    <location>
        <begin position="64"/>
        <end position="157"/>
    </location>
</feature>
<protein>
    <recommendedName>
        <fullName evidence="7">Adenine phosphoribosyltransferase</fullName>
        <ecNumber evidence="6">2.4.2.7</ecNumber>
    </recommendedName>
</protein>
<evidence type="ECO:0000256" key="6">
    <source>
        <dbReference type="ARBA" id="ARBA00011893"/>
    </source>
</evidence>
<comment type="catalytic activity">
    <reaction evidence="1">
        <text>AMP + diphosphate = 5-phospho-alpha-D-ribose 1-diphosphate + adenine</text>
        <dbReference type="Rhea" id="RHEA:16609"/>
        <dbReference type="ChEBI" id="CHEBI:16708"/>
        <dbReference type="ChEBI" id="CHEBI:33019"/>
        <dbReference type="ChEBI" id="CHEBI:58017"/>
        <dbReference type="ChEBI" id="CHEBI:456215"/>
        <dbReference type="EC" id="2.4.2.7"/>
    </reaction>
</comment>
<dbReference type="NCBIfam" id="NF002634">
    <property type="entry name" value="PRK02304.1-3"/>
    <property type="match status" value="1"/>
</dbReference>
<evidence type="ECO:0000256" key="4">
    <source>
        <dbReference type="ARBA" id="ARBA00004659"/>
    </source>
</evidence>
<comment type="caution">
    <text evidence="13">The sequence shown here is derived from an EMBL/GenBank/DDBJ whole genome shotgun (WGS) entry which is preliminary data.</text>
</comment>
<keyword evidence="9" id="KW-0328">Glycosyltransferase</keyword>
<evidence type="ECO:0000256" key="10">
    <source>
        <dbReference type="ARBA" id="ARBA00022679"/>
    </source>
</evidence>
<dbReference type="InterPro" id="IPR000836">
    <property type="entry name" value="PRTase_dom"/>
</dbReference>
<evidence type="ECO:0000256" key="8">
    <source>
        <dbReference type="ARBA" id="ARBA00022490"/>
    </source>
</evidence>
<dbReference type="InterPro" id="IPR029057">
    <property type="entry name" value="PRTase-like"/>
</dbReference>
<comment type="pathway">
    <text evidence="4">Purine metabolism; AMP biosynthesis via salvage pathway; AMP from adenine: step 1/1.</text>
</comment>
<evidence type="ECO:0000313" key="13">
    <source>
        <dbReference type="EMBL" id="CAK8697220.1"/>
    </source>
</evidence>
<evidence type="ECO:0000256" key="2">
    <source>
        <dbReference type="ARBA" id="ARBA00003968"/>
    </source>
</evidence>
<comment type="function">
    <text evidence="2">Catalyzes a salvage reaction resulting in the formation of AMP, that is energically less costly than de novo synthesis.</text>
</comment>
<reference evidence="13 14" key="1">
    <citation type="submission" date="2024-02" db="EMBL/GenBank/DDBJ databases">
        <authorList>
            <person name="Daric V."/>
            <person name="Darras S."/>
        </authorList>
    </citation>
    <scope>NUCLEOTIDE SEQUENCE [LARGE SCALE GENOMIC DNA]</scope>
</reference>
<comment type="subcellular location">
    <subcellularLocation>
        <location evidence="3">Cytoplasm</location>
    </subcellularLocation>
</comment>
<gene>
    <name evidence="13" type="ORF">CVLEPA_LOCUS30484</name>
</gene>
<dbReference type="InterPro" id="IPR005764">
    <property type="entry name" value="Ade_phspho_trans"/>
</dbReference>
<evidence type="ECO:0000256" key="9">
    <source>
        <dbReference type="ARBA" id="ARBA00022676"/>
    </source>
</evidence>
<keyword evidence="14" id="KW-1185">Reference proteome</keyword>
<dbReference type="NCBIfam" id="TIGR01090">
    <property type="entry name" value="apt"/>
    <property type="match status" value="1"/>
</dbReference>
<keyword evidence="8" id="KW-0963">Cytoplasm</keyword>
<evidence type="ECO:0000256" key="7">
    <source>
        <dbReference type="ARBA" id="ARBA00017366"/>
    </source>
</evidence>
<dbReference type="PANTHER" id="PTHR32315">
    <property type="entry name" value="ADENINE PHOSPHORIBOSYLTRANSFERASE"/>
    <property type="match status" value="1"/>
</dbReference>
<proteinExistence type="inferred from homology"/>
<keyword evidence="11" id="KW-0660">Purine salvage</keyword>
<dbReference type="Proteomes" id="UP001642483">
    <property type="component" value="Unassembled WGS sequence"/>
</dbReference>
<organism evidence="13 14">
    <name type="scientific">Clavelina lepadiformis</name>
    <name type="common">Light-bulb sea squirt</name>
    <name type="synonym">Ascidia lepadiformis</name>
    <dbReference type="NCBI Taxonomy" id="159417"/>
    <lineage>
        <taxon>Eukaryota</taxon>
        <taxon>Metazoa</taxon>
        <taxon>Chordata</taxon>
        <taxon>Tunicata</taxon>
        <taxon>Ascidiacea</taxon>
        <taxon>Aplousobranchia</taxon>
        <taxon>Clavelinidae</taxon>
        <taxon>Clavelina</taxon>
    </lineage>
</organism>
<evidence type="ECO:0000256" key="3">
    <source>
        <dbReference type="ARBA" id="ARBA00004496"/>
    </source>
</evidence>
<dbReference type="Gene3D" id="3.40.50.2020">
    <property type="match status" value="1"/>
</dbReference>
<dbReference type="EMBL" id="CAWYQH010000163">
    <property type="protein sequence ID" value="CAK8697220.1"/>
    <property type="molecule type" value="Genomic_DNA"/>
</dbReference>
<evidence type="ECO:0000256" key="11">
    <source>
        <dbReference type="ARBA" id="ARBA00022726"/>
    </source>
</evidence>
<dbReference type="Pfam" id="PF00156">
    <property type="entry name" value="Pribosyltran"/>
    <property type="match status" value="1"/>
</dbReference>
<dbReference type="EC" id="2.4.2.7" evidence="6"/>
<dbReference type="PANTHER" id="PTHR32315:SF3">
    <property type="entry name" value="ADENINE PHOSPHORIBOSYLTRANSFERASE"/>
    <property type="match status" value="1"/>
</dbReference>
<sequence>MSETSVNPQDIVTGVKNRIRVYPDFPKKGILFYDIFPLFQTPSLLNDVVRLFVQRLQPSDTSNEQQAIDVVVGLDSRGFLFGPSLANHLDASFVPIRKKGKLPGEKYSVSYSLEYGVDALEIQADSIKSGQRVVIVDDLMATGGTMSAACKLVQQLGGIIKECQCVIELTGLKGVEKLPDGVPSYSIVQYEF</sequence>